<dbReference type="EMBL" id="JAVDQD010000013">
    <property type="protein sequence ID" value="MDR6241925.1"/>
    <property type="molecule type" value="Genomic_DNA"/>
</dbReference>
<evidence type="ECO:0000313" key="2">
    <source>
        <dbReference type="Proteomes" id="UP001185092"/>
    </source>
</evidence>
<name>A0AAE3XT27_9BACT</name>
<protein>
    <submittedName>
        <fullName evidence="1">Uncharacterized protein</fullName>
    </submittedName>
</protein>
<dbReference type="Proteomes" id="UP001185092">
    <property type="component" value="Unassembled WGS sequence"/>
</dbReference>
<organism evidence="1 2">
    <name type="scientific">Aureibacter tunicatorum</name>
    <dbReference type="NCBI Taxonomy" id="866807"/>
    <lineage>
        <taxon>Bacteria</taxon>
        <taxon>Pseudomonadati</taxon>
        <taxon>Bacteroidota</taxon>
        <taxon>Cytophagia</taxon>
        <taxon>Cytophagales</taxon>
        <taxon>Persicobacteraceae</taxon>
        <taxon>Aureibacter</taxon>
    </lineage>
</organism>
<dbReference type="AlphaFoldDB" id="A0AAE3XT27"/>
<gene>
    <name evidence="1" type="ORF">HNQ88_005012</name>
</gene>
<comment type="caution">
    <text evidence="1">The sequence shown here is derived from an EMBL/GenBank/DDBJ whole genome shotgun (WGS) entry which is preliminary data.</text>
</comment>
<accession>A0AAE3XT27</accession>
<keyword evidence="2" id="KW-1185">Reference proteome</keyword>
<sequence>MFKIKEVPTCSWSFDYENKIYNEKELSQLRDEEINSLVRNRCHFLKEILEVLNEEAILLVDKMIINDSGNEFTQVFNDSSLDFITEEINKNAIDFMKNKSCFYCELEGSTLIETEKEKNIYNGVISINYSLLRNGIELHTYSDLWSPMSLDDNYQIDLALLNNPRLERSLKKIKAIGKYSFISPDEGEYGDEELAQLGFRIITNQGDITKFIDFPKGREEEVKPFISQYAPDYPLKDNI</sequence>
<proteinExistence type="predicted"/>
<dbReference type="RefSeq" id="WP_309943126.1">
    <property type="nucleotide sequence ID" value="NZ_AP025310.1"/>
</dbReference>
<reference evidence="1" key="1">
    <citation type="submission" date="2023-07" db="EMBL/GenBank/DDBJ databases">
        <title>Genomic Encyclopedia of Type Strains, Phase IV (KMG-IV): sequencing the most valuable type-strain genomes for metagenomic binning, comparative biology and taxonomic classification.</title>
        <authorList>
            <person name="Goeker M."/>
        </authorList>
    </citation>
    <scope>NUCLEOTIDE SEQUENCE</scope>
    <source>
        <strain evidence="1">DSM 26174</strain>
    </source>
</reference>
<evidence type="ECO:0000313" key="1">
    <source>
        <dbReference type="EMBL" id="MDR6241925.1"/>
    </source>
</evidence>